<organism evidence="1 2">
    <name type="scientific">Taxus chinensis</name>
    <name type="common">Chinese yew</name>
    <name type="synonym">Taxus wallichiana var. chinensis</name>
    <dbReference type="NCBI Taxonomy" id="29808"/>
    <lineage>
        <taxon>Eukaryota</taxon>
        <taxon>Viridiplantae</taxon>
        <taxon>Streptophyta</taxon>
        <taxon>Embryophyta</taxon>
        <taxon>Tracheophyta</taxon>
        <taxon>Spermatophyta</taxon>
        <taxon>Pinopsida</taxon>
        <taxon>Pinidae</taxon>
        <taxon>Conifers II</taxon>
        <taxon>Cupressales</taxon>
        <taxon>Taxaceae</taxon>
        <taxon>Taxus</taxon>
    </lineage>
</organism>
<sequence>KNQKISKCSQKEILNLRYNVADLEGTLVGEPFTRSRRAFAETDPTFDLLQRHNFSVTSTRFSTLSLTDR</sequence>
<feature type="non-terminal residue" evidence="1">
    <location>
        <position position="69"/>
    </location>
</feature>
<protein>
    <submittedName>
        <fullName evidence="1">Uncharacterized protein</fullName>
    </submittedName>
</protein>
<dbReference type="AlphaFoldDB" id="A0AA38GMZ1"/>
<name>A0AA38GMZ1_TAXCH</name>
<accession>A0AA38GMZ1</accession>
<reference evidence="1 2" key="1">
    <citation type="journal article" date="2021" name="Nat. Plants">
        <title>The Taxus genome provides insights into paclitaxel biosynthesis.</title>
        <authorList>
            <person name="Xiong X."/>
            <person name="Gou J."/>
            <person name="Liao Q."/>
            <person name="Li Y."/>
            <person name="Zhou Q."/>
            <person name="Bi G."/>
            <person name="Li C."/>
            <person name="Du R."/>
            <person name="Wang X."/>
            <person name="Sun T."/>
            <person name="Guo L."/>
            <person name="Liang H."/>
            <person name="Lu P."/>
            <person name="Wu Y."/>
            <person name="Zhang Z."/>
            <person name="Ro D.K."/>
            <person name="Shang Y."/>
            <person name="Huang S."/>
            <person name="Yan J."/>
        </authorList>
    </citation>
    <scope>NUCLEOTIDE SEQUENCE [LARGE SCALE GENOMIC DNA]</scope>
    <source>
        <strain evidence="1">Ta-2019</strain>
    </source>
</reference>
<comment type="caution">
    <text evidence="1">The sequence shown here is derived from an EMBL/GenBank/DDBJ whole genome shotgun (WGS) entry which is preliminary data.</text>
</comment>
<gene>
    <name evidence="1" type="ORF">KI387_005013</name>
</gene>
<evidence type="ECO:0000313" key="2">
    <source>
        <dbReference type="Proteomes" id="UP000824469"/>
    </source>
</evidence>
<evidence type="ECO:0000313" key="1">
    <source>
        <dbReference type="EMBL" id="KAH9324835.1"/>
    </source>
</evidence>
<proteinExistence type="predicted"/>
<dbReference type="EMBL" id="JAHRHJ020000002">
    <property type="protein sequence ID" value="KAH9324835.1"/>
    <property type="molecule type" value="Genomic_DNA"/>
</dbReference>
<dbReference type="Proteomes" id="UP000824469">
    <property type="component" value="Unassembled WGS sequence"/>
</dbReference>
<keyword evidence="2" id="KW-1185">Reference proteome</keyword>
<feature type="non-terminal residue" evidence="1">
    <location>
        <position position="1"/>
    </location>
</feature>